<reference evidence="4" key="1">
    <citation type="submission" date="2020-05" db="EMBL/GenBank/DDBJ databases">
        <title>Sulfur intermediates as new biogeochemical hubs in an aquatic model microbial ecosystem.</title>
        <authorList>
            <person name="Vigneron A."/>
        </authorList>
    </citation>
    <scope>NUCLEOTIDE SEQUENCE</scope>
    <source>
        <strain evidence="4">Bin.250</strain>
    </source>
</reference>
<dbReference type="AlphaFoldDB" id="A0A972VUF2"/>
<feature type="domain" description="FAD-binding PCMH-type" evidence="3">
    <location>
        <begin position="1"/>
        <end position="173"/>
    </location>
</feature>
<dbReference type="EMBL" id="JABMOJ010000049">
    <property type="protein sequence ID" value="NQV63968.1"/>
    <property type="molecule type" value="Genomic_DNA"/>
</dbReference>
<evidence type="ECO:0000313" key="4">
    <source>
        <dbReference type="EMBL" id="NQV63968.1"/>
    </source>
</evidence>
<dbReference type="InterPro" id="IPR016166">
    <property type="entry name" value="FAD-bd_PCMH"/>
</dbReference>
<evidence type="ECO:0000256" key="2">
    <source>
        <dbReference type="ARBA" id="ARBA00022827"/>
    </source>
</evidence>
<dbReference type="Pfam" id="PF01565">
    <property type="entry name" value="FAD_binding_4"/>
    <property type="match status" value="1"/>
</dbReference>
<dbReference type="PANTHER" id="PTHR11748">
    <property type="entry name" value="D-LACTATE DEHYDROGENASE"/>
    <property type="match status" value="1"/>
</dbReference>
<proteinExistence type="predicted"/>
<dbReference type="InterPro" id="IPR016164">
    <property type="entry name" value="FAD-linked_Oxase-like_C"/>
</dbReference>
<accession>A0A972VUF2</accession>
<evidence type="ECO:0000313" key="5">
    <source>
        <dbReference type="Proteomes" id="UP000754644"/>
    </source>
</evidence>
<dbReference type="PANTHER" id="PTHR11748:SF103">
    <property type="entry name" value="GLYCOLATE OXIDASE SUBUNIT GLCE"/>
    <property type="match status" value="1"/>
</dbReference>
<protein>
    <submittedName>
        <fullName evidence="4">Glycolate oxidase subunit GlcE</fullName>
        <ecNumber evidence="4">1.1.99.14</ecNumber>
    </submittedName>
</protein>
<dbReference type="NCBIfam" id="NF008439">
    <property type="entry name" value="PRK11282.1"/>
    <property type="match status" value="1"/>
</dbReference>
<dbReference type="Gene3D" id="3.30.465.10">
    <property type="match status" value="1"/>
</dbReference>
<evidence type="ECO:0000259" key="3">
    <source>
        <dbReference type="PROSITE" id="PS51387"/>
    </source>
</evidence>
<dbReference type="InterPro" id="IPR036318">
    <property type="entry name" value="FAD-bd_PCMH-like_sf"/>
</dbReference>
<keyword evidence="2" id="KW-0274">FAD</keyword>
<keyword evidence="1" id="KW-0285">Flavoprotein</keyword>
<dbReference type="SUPFAM" id="SSF55103">
    <property type="entry name" value="FAD-linked oxidases, C-terminal domain"/>
    <property type="match status" value="1"/>
</dbReference>
<dbReference type="GO" id="GO:0019154">
    <property type="term" value="F:glycolate dehydrogenase activity"/>
    <property type="evidence" value="ECO:0007669"/>
    <property type="project" value="UniProtKB-EC"/>
</dbReference>
<dbReference type="Proteomes" id="UP000754644">
    <property type="component" value="Unassembled WGS sequence"/>
</dbReference>
<dbReference type="EC" id="1.1.99.14" evidence="4"/>
<organism evidence="4 5">
    <name type="scientific">SAR86 cluster bacterium</name>
    <dbReference type="NCBI Taxonomy" id="2030880"/>
    <lineage>
        <taxon>Bacteria</taxon>
        <taxon>Pseudomonadati</taxon>
        <taxon>Pseudomonadota</taxon>
        <taxon>Gammaproteobacteria</taxon>
        <taxon>SAR86 cluster</taxon>
    </lineage>
</organism>
<gene>
    <name evidence="4" type="primary">glcE</name>
    <name evidence="4" type="ORF">HQ497_01265</name>
</gene>
<dbReference type="PROSITE" id="PS51387">
    <property type="entry name" value="FAD_PCMH"/>
    <property type="match status" value="1"/>
</dbReference>
<name>A0A972VUF2_9GAMM</name>
<dbReference type="GO" id="GO:0071949">
    <property type="term" value="F:FAD binding"/>
    <property type="evidence" value="ECO:0007669"/>
    <property type="project" value="InterPro"/>
</dbReference>
<dbReference type="InterPro" id="IPR016169">
    <property type="entry name" value="FAD-bd_PCMH_sub2"/>
</dbReference>
<keyword evidence="4" id="KW-0560">Oxidoreductase</keyword>
<dbReference type="SUPFAM" id="SSF56176">
    <property type="entry name" value="FAD-binding/transporter-associated domain-like"/>
    <property type="match status" value="1"/>
</dbReference>
<evidence type="ECO:0000256" key="1">
    <source>
        <dbReference type="ARBA" id="ARBA00022630"/>
    </source>
</evidence>
<comment type="caution">
    <text evidence="4">The sequence shown here is derived from an EMBL/GenBank/DDBJ whole genome shotgun (WGS) entry which is preliminary data.</text>
</comment>
<dbReference type="InterPro" id="IPR006094">
    <property type="entry name" value="Oxid_FAD_bind_N"/>
</dbReference>
<sequence length="349" mass="37269">MVVERAIQDWQAQIQGALAEGTRLRIRGAGSKDFLGEVGAFDADINTQSHQGIIEYAPTELVMTVRAGTPLATVKAVLAEQRQYWPCDPPSFGGAGTVGGAIAAGLSGPGRVAHGAVRDLVLGVGIINGAGKALKFGGQVMKNVAGYDVSRLMTGSFGTLGLITDVSFKVLPLPAAEVTVARVETVEQAHERFLQVGRLPLPCSASAWFEGTSYLRFSGSNAGVEDARQTIGGDVIAADIWSRIRDHRLDAFAAAKTVWRISVPPGSQAMLSQSSLLEWSGAQRWLLDPGFDPRSTLSEGHATLFRAPATDQTQRFQPLSAVVGGIHKRLKHQFDPQGIFNPGRLYQEI</sequence>